<comment type="caution">
    <text evidence="1">The sequence shown here is derived from an EMBL/GenBank/DDBJ whole genome shotgun (WGS) entry which is preliminary data.</text>
</comment>
<gene>
    <name evidence="1" type="ORF">EZS28_004566</name>
</gene>
<dbReference type="Gene3D" id="3.40.50.300">
    <property type="entry name" value="P-loop containing nucleotide triphosphate hydrolases"/>
    <property type="match status" value="1"/>
</dbReference>
<sequence length="158" mass="17429">MQFDQQRIVLAGSAGTGKENFARALLDYASEDLIIAETADVLTADTGKKADFIVLFLCFSDANSFDQLQRSLVNVPADILLTRCCVVIEQYKNEETSAFPRGSLDILLDRYNTIMPVYVDSPTSAVPAVASKIMDVSNNTLLMLDVPGNAWWDEIKKT</sequence>
<dbReference type="Proteomes" id="UP000324800">
    <property type="component" value="Unassembled WGS sequence"/>
</dbReference>
<evidence type="ECO:0000313" key="2">
    <source>
        <dbReference type="Proteomes" id="UP000324800"/>
    </source>
</evidence>
<dbReference type="AlphaFoldDB" id="A0A5J4WZX5"/>
<name>A0A5J4WZX5_9EUKA</name>
<dbReference type="InterPro" id="IPR027417">
    <property type="entry name" value="P-loop_NTPase"/>
</dbReference>
<protein>
    <submittedName>
        <fullName evidence="1">Uncharacterized protein</fullName>
    </submittedName>
</protein>
<organism evidence="1 2">
    <name type="scientific">Streblomastix strix</name>
    <dbReference type="NCBI Taxonomy" id="222440"/>
    <lineage>
        <taxon>Eukaryota</taxon>
        <taxon>Metamonada</taxon>
        <taxon>Preaxostyla</taxon>
        <taxon>Oxymonadida</taxon>
        <taxon>Streblomastigidae</taxon>
        <taxon>Streblomastix</taxon>
    </lineage>
</organism>
<accession>A0A5J4WZX5</accession>
<dbReference type="EMBL" id="SNRW01000658">
    <property type="protein sequence ID" value="KAA6399905.1"/>
    <property type="molecule type" value="Genomic_DNA"/>
</dbReference>
<evidence type="ECO:0000313" key="1">
    <source>
        <dbReference type="EMBL" id="KAA6399905.1"/>
    </source>
</evidence>
<proteinExistence type="predicted"/>
<reference evidence="1 2" key="1">
    <citation type="submission" date="2019-03" db="EMBL/GenBank/DDBJ databases">
        <title>Single cell metagenomics reveals metabolic interactions within the superorganism composed of flagellate Streblomastix strix and complex community of Bacteroidetes bacteria on its surface.</title>
        <authorList>
            <person name="Treitli S.C."/>
            <person name="Kolisko M."/>
            <person name="Husnik F."/>
            <person name="Keeling P."/>
            <person name="Hampl V."/>
        </authorList>
    </citation>
    <scope>NUCLEOTIDE SEQUENCE [LARGE SCALE GENOMIC DNA]</scope>
    <source>
        <strain evidence="1">ST1C</strain>
    </source>
</reference>